<gene>
    <name evidence="1" type="ORF">ACFQV2_17115</name>
</gene>
<accession>A0ABW2TPP4</accession>
<evidence type="ECO:0000313" key="1">
    <source>
        <dbReference type="EMBL" id="MFC7614980.1"/>
    </source>
</evidence>
<evidence type="ECO:0000313" key="2">
    <source>
        <dbReference type="Proteomes" id="UP001596512"/>
    </source>
</evidence>
<protein>
    <submittedName>
        <fullName evidence="1">Uncharacterized protein</fullName>
    </submittedName>
</protein>
<reference evidence="2" key="1">
    <citation type="journal article" date="2019" name="Int. J. Syst. Evol. Microbiol.">
        <title>The Global Catalogue of Microorganisms (GCM) 10K type strain sequencing project: providing services to taxonomists for standard genome sequencing and annotation.</title>
        <authorList>
            <consortium name="The Broad Institute Genomics Platform"/>
            <consortium name="The Broad Institute Genome Sequencing Center for Infectious Disease"/>
            <person name="Wu L."/>
            <person name="Ma J."/>
        </authorList>
    </citation>
    <scope>NUCLEOTIDE SEQUENCE [LARGE SCALE GENOMIC DNA]</scope>
    <source>
        <strain evidence="2">JCM 17695</strain>
    </source>
</reference>
<dbReference type="EMBL" id="JBHTEY010000004">
    <property type="protein sequence ID" value="MFC7614980.1"/>
    <property type="molecule type" value="Genomic_DNA"/>
</dbReference>
<organism evidence="1 2">
    <name type="scientific">Actinokineospora soli</name>
    <dbReference type="NCBI Taxonomy" id="1048753"/>
    <lineage>
        <taxon>Bacteria</taxon>
        <taxon>Bacillati</taxon>
        <taxon>Actinomycetota</taxon>
        <taxon>Actinomycetes</taxon>
        <taxon>Pseudonocardiales</taxon>
        <taxon>Pseudonocardiaceae</taxon>
        <taxon>Actinokineospora</taxon>
    </lineage>
</organism>
<proteinExistence type="predicted"/>
<comment type="caution">
    <text evidence="1">The sequence shown here is derived from an EMBL/GenBank/DDBJ whole genome shotgun (WGS) entry which is preliminary data.</text>
</comment>
<name>A0ABW2TPP4_9PSEU</name>
<sequence length="56" mass="6226">MAQRTWDMNTDGMAHYGLMPDWIEDIRKVGGDEIVQDLVGGAEAYLRTWRGAEAAG</sequence>
<keyword evidence="2" id="KW-1185">Reference proteome</keyword>
<dbReference type="Proteomes" id="UP001596512">
    <property type="component" value="Unassembled WGS sequence"/>
</dbReference>